<dbReference type="CDD" id="cd07989">
    <property type="entry name" value="LPLAT_AGPAT-like"/>
    <property type="match status" value="1"/>
</dbReference>
<dbReference type="SMART" id="SM00563">
    <property type="entry name" value="PlsC"/>
    <property type="match status" value="1"/>
</dbReference>
<keyword evidence="6" id="KW-1185">Reference proteome</keyword>
<keyword evidence="3 5" id="KW-0012">Acyltransferase</keyword>
<evidence type="ECO:0000313" key="5">
    <source>
        <dbReference type="EMBL" id="QUE49671.1"/>
    </source>
</evidence>
<dbReference type="PANTHER" id="PTHR10434">
    <property type="entry name" value="1-ACYL-SN-GLYCEROL-3-PHOSPHATE ACYLTRANSFERASE"/>
    <property type="match status" value="1"/>
</dbReference>
<keyword evidence="2" id="KW-0808">Transferase</keyword>
<gene>
    <name evidence="5" type="ORF">KBB96_12395</name>
</gene>
<dbReference type="RefSeq" id="WP_211629760.1">
    <property type="nucleotide sequence ID" value="NZ_CP073100.1"/>
</dbReference>
<protein>
    <submittedName>
        <fullName evidence="5">1-acyl-sn-glycerol-3-phosphate acyltransferase</fullName>
    </submittedName>
</protein>
<accession>A0A975G6H6</accession>
<dbReference type="InterPro" id="IPR002123">
    <property type="entry name" value="Plipid/glycerol_acylTrfase"/>
</dbReference>
<dbReference type="Proteomes" id="UP000676169">
    <property type="component" value="Chromosome"/>
</dbReference>
<dbReference type="Pfam" id="PF01553">
    <property type="entry name" value="Acyltransferase"/>
    <property type="match status" value="1"/>
</dbReference>
<dbReference type="AlphaFoldDB" id="A0A975G6H6"/>
<name>A0A975G6H6_9BACT</name>
<feature type="domain" description="Phospholipid/glycerol acyltransferase" evidence="4">
    <location>
        <begin position="61"/>
        <end position="187"/>
    </location>
</feature>
<evidence type="ECO:0000313" key="6">
    <source>
        <dbReference type="Proteomes" id="UP000676169"/>
    </source>
</evidence>
<evidence type="ECO:0000256" key="1">
    <source>
        <dbReference type="ARBA" id="ARBA00005189"/>
    </source>
</evidence>
<proteinExistence type="predicted"/>
<evidence type="ECO:0000256" key="2">
    <source>
        <dbReference type="ARBA" id="ARBA00022679"/>
    </source>
</evidence>
<evidence type="ECO:0000259" key="4">
    <source>
        <dbReference type="SMART" id="SM00563"/>
    </source>
</evidence>
<sequence>MRELPQDRPYRFRPPVDRPWLNPLLRWVNRRVFLKWVYNVEAIECHGIEALRSAMDAGDAVVLAPNHADHADVHVLSEVTARIGIRPRFMGAREIFEAGALNSFALQSGGVFSVDRDGADIAAIKMALSILEEGKYPLVIYPEGEIYHHHEWLDPLHDGLASILLKVARKLPAPRRARIFPIAFRFEYDGAVRETFPERIAALEKTINWSPKEDLPMVERLYCLGPALLAAKEMEFFGETEAGTLAERLERLRERLLEDVESRHGKDARAETVPERVRGLRSRIRRALLDPEKKPSPSERARMLDDIRRIHVAYQVYSYPGVYLAEDPDDHRIAETLMKLEEDLLGKATYPVARRARIVFGEPIDVTALLESGALPQKGGALELTALLEDKLGTMVRGGEPQGLSAAERPVIVSAEA</sequence>
<dbReference type="KEGG" id="lamb:KBB96_12395"/>
<dbReference type="GO" id="GO:0006654">
    <property type="term" value="P:phosphatidic acid biosynthetic process"/>
    <property type="evidence" value="ECO:0007669"/>
    <property type="project" value="TreeGrafter"/>
</dbReference>
<comment type="pathway">
    <text evidence="1">Lipid metabolism.</text>
</comment>
<dbReference type="GO" id="GO:0003841">
    <property type="term" value="F:1-acylglycerol-3-phosphate O-acyltransferase activity"/>
    <property type="evidence" value="ECO:0007669"/>
    <property type="project" value="TreeGrafter"/>
</dbReference>
<organism evidence="5 6">
    <name type="scientific">Luteolibacter ambystomatis</name>
    <dbReference type="NCBI Taxonomy" id="2824561"/>
    <lineage>
        <taxon>Bacteria</taxon>
        <taxon>Pseudomonadati</taxon>
        <taxon>Verrucomicrobiota</taxon>
        <taxon>Verrucomicrobiia</taxon>
        <taxon>Verrucomicrobiales</taxon>
        <taxon>Verrucomicrobiaceae</taxon>
        <taxon>Luteolibacter</taxon>
    </lineage>
</organism>
<reference evidence="5" key="1">
    <citation type="submission" date="2021-04" db="EMBL/GenBank/DDBJ databases">
        <title>Luteolibacter sp. 32A isolated from the skin of an Anderson's salamander (Ambystoma andersonii).</title>
        <authorList>
            <person name="Spergser J."/>
            <person name="Busse H.-J."/>
        </authorList>
    </citation>
    <scope>NUCLEOTIDE SEQUENCE</scope>
    <source>
        <strain evidence="5">32A</strain>
    </source>
</reference>
<dbReference type="EMBL" id="CP073100">
    <property type="protein sequence ID" value="QUE49671.1"/>
    <property type="molecule type" value="Genomic_DNA"/>
</dbReference>
<dbReference type="PANTHER" id="PTHR10434:SF11">
    <property type="entry name" value="1-ACYL-SN-GLYCEROL-3-PHOSPHATE ACYLTRANSFERASE"/>
    <property type="match status" value="1"/>
</dbReference>
<dbReference type="SUPFAM" id="SSF69593">
    <property type="entry name" value="Glycerol-3-phosphate (1)-acyltransferase"/>
    <property type="match status" value="1"/>
</dbReference>
<evidence type="ECO:0000256" key="3">
    <source>
        <dbReference type="ARBA" id="ARBA00023315"/>
    </source>
</evidence>